<proteinExistence type="predicted"/>
<dbReference type="KEGG" id="caqu:CAQU_12085"/>
<dbReference type="AlphaFoldDB" id="A0A1L7CIG0"/>
<evidence type="ECO:0000313" key="2">
    <source>
        <dbReference type="Proteomes" id="UP000185478"/>
    </source>
</evidence>
<reference evidence="1 2" key="1">
    <citation type="submission" date="2014-08" db="EMBL/GenBank/DDBJ databases">
        <title>Complete genome sequence of Corynebacterium aquilae S-613T(T) (=DSM 44791(T)), isolated from the choana of a healthy golden eagle.</title>
        <authorList>
            <person name="Ruckert C."/>
            <person name="Albersmeier A."/>
            <person name="Winkler A."/>
            <person name="Kalinowski J."/>
        </authorList>
    </citation>
    <scope>NUCLEOTIDE SEQUENCE [LARGE SCALE GENOMIC DNA]</scope>
    <source>
        <strain evidence="1 2">S-613</strain>
    </source>
</reference>
<gene>
    <name evidence="1" type="ORF">CAQU_12085</name>
</gene>
<name>A0A1L7CIG0_9CORY</name>
<accession>A0A1L7CIG0</accession>
<protein>
    <submittedName>
        <fullName evidence="1">Uncharacterized protein</fullName>
    </submittedName>
</protein>
<sequence>MKIFWTQTPQSQSLQYRFTAIDYSEIDLLEDLISSVIQNSTDRALTLPTMTTRDMVIIAAADMTQHVSLRMENVREPKPSRCRDESQRISDSLPVDRYAPFTFSSNFEISARVFETTHSLEH</sequence>
<dbReference type="EMBL" id="CP009245">
    <property type="protein sequence ID" value="APT85656.1"/>
    <property type="molecule type" value="Genomic_DNA"/>
</dbReference>
<organism evidence="1 2">
    <name type="scientific">Corynebacterium aquilae DSM 44791</name>
    <dbReference type="NCBI Taxonomy" id="1431546"/>
    <lineage>
        <taxon>Bacteria</taxon>
        <taxon>Bacillati</taxon>
        <taxon>Actinomycetota</taxon>
        <taxon>Actinomycetes</taxon>
        <taxon>Mycobacteriales</taxon>
        <taxon>Corynebacteriaceae</taxon>
        <taxon>Corynebacterium</taxon>
    </lineage>
</organism>
<evidence type="ECO:0000313" key="1">
    <source>
        <dbReference type="EMBL" id="APT85656.1"/>
    </source>
</evidence>
<keyword evidence="2" id="KW-1185">Reference proteome</keyword>
<dbReference type="Proteomes" id="UP000185478">
    <property type="component" value="Chromosome"/>
</dbReference>